<dbReference type="RefSeq" id="WP_070078550.1">
    <property type="nucleotide sequence ID" value="NZ_CP017415.1"/>
</dbReference>
<evidence type="ECO:0000256" key="2">
    <source>
        <dbReference type="ARBA" id="ARBA00022475"/>
    </source>
</evidence>
<feature type="transmembrane region" description="Helical" evidence="8">
    <location>
        <begin position="195"/>
        <end position="216"/>
    </location>
</feature>
<keyword evidence="2" id="KW-1003">Cell membrane</keyword>
<evidence type="ECO:0000259" key="9">
    <source>
        <dbReference type="Pfam" id="PF13231"/>
    </source>
</evidence>
<feature type="domain" description="Glycosyltransferase RgtA/B/C/D-like" evidence="9">
    <location>
        <begin position="61"/>
        <end position="216"/>
    </location>
</feature>
<dbReference type="InterPro" id="IPR050297">
    <property type="entry name" value="LipidA_mod_glycosyltrf_83"/>
</dbReference>
<keyword evidence="4" id="KW-0808">Transferase</keyword>
<sequence length="511" mass="57691">MSGDEVHNLMSPAARSARRMFYAALAGTLILRLLFAAVLPMTGDEAYFVVWGMHPALGYYDHPPMVGWWLTALLALGKAEWWLRMPAILLSAFTAWGIMRILRPQTGVMAYWTATLFLISPVSLYNVFITTDTPVILFIFLSGWAFYQASRHTRLHDYALAGLAVGLGMLSKYFEGLMAVAIASYWLLIDRRAKAFLGLLLVAGISALLFAINLYWNYEHCWDNFLFNLANRTHKGLTPSGPPLYLLTLLYLFTPPLLYGLYRARGAIRSRIREPLVGGFAAFAGIPLLLFGLLSFKNVIGLHWLLGFYPFVFVLFGATADHRSHRQSLRFMAGFSALHILLLGTLLALPVHDLHFTGKNYPMVVLGTQTDKIWQAAQPYVQGRHLATRGYASASILEYHTGHHFAVFGSGSDHGREDDALTNFMHWNGQNVLLISTNNLPVSVYTPYFDHVEKRVVDIDGAPINLILGDGFRYLAYRREILTQIHQRYYHFPGWLPVGACPFTQRYFDTR</sequence>
<comment type="subcellular location">
    <subcellularLocation>
        <location evidence="1">Cell membrane</location>
        <topology evidence="1">Multi-pass membrane protein</topology>
    </subcellularLocation>
</comment>
<name>A0A1D8IP80_9GAMM</name>
<dbReference type="PANTHER" id="PTHR33908:SF11">
    <property type="entry name" value="MEMBRANE PROTEIN"/>
    <property type="match status" value="1"/>
</dbReference>
<keyword evidence="7 8" id="KW-0472">Membrane</keyword>
<accession>A0A1D8IP80</accession>
<keyword evidence="3" id="KW-0328">Glycosyltransferase</keyword>
<dbReference type="AlphaFoldDB" id="A0A1D8IP80"/>
<evidence type="ECO:0000256" key="1">
    <source>
        <dbReference type="ARBA" id="ARBA00004651"/>
    </source>
</evidence>
<evidence type="ECO:0000256" key="5">
    <source>
        <dbReference type="ARBA" id="ARBA00022692"/>
    </source>
</evidence>
<dbReference type="Proteomes" id="UP000095401">
    <property type="component" value="Chromosome"/>
</dbReference>
<dbReference type="Pfam" id="PF13231">
    <property type="entry name" value="PMT_2"/>
    <property type="match status" value="1"/>
</dbReference>
<keyword evidence="6 8" id="KW-1133">Transmembrane helix</keyword>
<feature type="transmembrane region" description="Helical" evidence="8">
    <location>
        <begin position="159"/>
        <end position="188"/>
    </location>
</feature>
<evidence type="ECO:0000256" key="3">
    <source>
        <dbReference type="ARBA" id="ARBA00022676"/>
    </source>
</evidence>
<proteinExistence type="predicted"/>
<dbReference type="InterPro" id="IPR038731">
    <property type="entry name" value="RgtA/B/C-like"/>
</dbReference>
<feature type="transmembrane region" description="Helical" evidence="8">
    <location>
        <begin position="123"/>
        <end position="147"/>
    </location>
</feature>
<dbReference type="KEGG" id="aprs:BI364_09650"/>
<gene>
    <name evidence="10" type="ORF">BI364_09650</name>
</gene>
<evidence type="ECO:0000256" key="4">
    <source>
        <dbReference type="ARBA" id="ARBA00022679"/>
    </source>
</evidence>
<protein>
    <recommendedName>
        <fullName evidence="9">Glycosyltransferase RgtA/B/C/D-like domain-containing protein</fullName>
    </recommendedName>
</protein>
<reference evidence="11" key="1">
    <citation type="submission" date="2016-09" db="EMBL/GenBank/DDBJ databases">
        <title>Acidihalobacter prosperus F5.</title>
        <authorList>
            <person name="Khaleque H.N."/>
            <person name="Ramsay J.P."/>
            <person name="Kaksonen A.H."/>
            <person name="Boxall N.J."/>
            <person name="Watkin E.L.J."/>
        </authorList>
    </citation>
    <scope>NUCLEOTIDE SEQUENCE [LARGE SCALE GENOMIC DNA]</scope>
    <source>
        <strain evidence="11">F5</strain>
    </source>
</reference>
<feature type="transmembrane region" description="Helical" evidence="8">
    <location>
        <begin position="21"/>
        <end position="41"/>
    </location>
</feature>
<organism evidence="10 11">
    <name type="scientific">Acidihalobacter yilgarnensis</name>
    <dbReference type="NCBI Taxonomy" id="2819280"/>
    <lineage>
        <taxon>Bacteria</taxon>
        <taxon>Pseudomonadati</taxon>
        <taxon>Pseudomonadota</taxon>
        <taxon>Gammaproteobacteria</taxon>
        <taxon>Chromatiales</taxon>
        <taxon>Ectothiorhodospiraceae</taxon>
        <taxon>Acidihalobacter</taxon>
    </lineage>
</organism>
<feature type="transmembrane region" description="Helical" evidence="8">
    <location>
        <begin position="244"/>
        <end position="264"/>
    </location>
</feature>
<dbReference type="PANTHER" id="PTHR33908">
    <property type="entry name" value="MANNOSYLTRANSFERASE YKCB-RELATED"/>
    <property type="match status" value="1"/>
</dbReference>
<evidence type="ECO:0000256" key="7">
    <source>
        <dbReference type="ARBA" id="ARBA00023136"/>
    </source>
</evidence>
<feature type="transmembrane region" description="Helical" evidence="8">
    <location>
        <begin position="81"/>
        <end position="102"/>
    </location>
</feature>
<evidence type="ECO:0000256" key="8">
    <source>
        <dbReference type="SAM" id="Phobius"/>
    </source>
</evidence>
<keyword evidence="5 8" id="KW-0812">Transmembrane</keyword>
<evidence type="ECO:0000313" key="11">
    <source>
        <dbReference type="Proteomes" id="UP000095401"/>
    </source>
</evidence>
<dbReference type="GO" id="GO:0009103">
    <property type="term" value="P:lipopolysaccharide biosynthetic process"/>
    <property type="evidence" value="ECO:0007669"/>
    <property type="project" value="UniProtKB-ARBA"/>
</dbReference>
<dbReference type="GO" id="GO:0016763">
    <property type="term" value="F:pentosyltransferase activity"/>
    <property type="evidence" value="ECO:0007669"/>
    <property type="project" value="TreeGrafter"/>
</dbReference>
<keyword evidence="11" id="KW-1185">Reference proteome</keyword>
<evidence type="ECO:0000313" key="10">
    <source>
        <dbReference type="EMBL" id="AOU98184.1"/>
    </source>
</evidence>
<evidence type="ECO:0000256" key="6">
    <source>
        <dbReference type="ARBA" id="ARBA00022989"/>
    </source>
</evidence>
<dbReference type="EMBL" id="CP017415">
    <property type="protein sequence ID" value="AOU98184.1"/>
    <property type="molecule type" value="Genomic_DNA"/>
</dbReference>
<dbReference type="GO" id="GO:0005886">
    <property type="term" value="C:plasma membrane"/>
    <property type="evidence" value="ECO:0007669"/>
    <property type="project" value="UniProtKB-SubCell"/>
</dbReference>
<feature type="transmembrane region" description="Helical" evidence="8">
    <location>
        <begin position="302"/>
        <end position="319"/>
    </location>
</feature>
<feature type="transmembrane region" description="Helical" evidence="8">
    <location>
        <begin position="276"/>
        <end position="296"/>
    </location>
</feature>
<feature type="transmembrane region" description="Helical" evidence="8">
    <location>
        <begin position="331"/>
        <end position="351"/>
    </location>
</feature>